<reference evidence="1 2" key="1">
    <citation type="journal article" date="2010" name="Nature">
        <title>Genome sequence of the palaeopolyploid soybean.</title>
        <authorList>
            <person name="Schmutz J."/>
            <person name="Cannon S.B."/>
            <person name="Schlueter J."/>
            <person name="Ma J."/>
            <person name="Mitros T."/>
            <person name="Nelson W."/>
            <person name="Hyten D.L."/>
            <person name="Song Q."/>
            <person name="Thelen J.J."/>
            <person name="Cheng J."/>
            <person name="Xu D."/>
            <person name="Hellsten U."/>
            <person name="May G.D."/>
            <person name="Yu Y."/>
            <person name="Sakurai T."/>
            <person name="Umezawa T."/>
            <person name="Bhattacharyya M.K."/>
            <person name="Sandhu D."/>
            <person name="Valliyodan B."/>
            <person name="Lindquist E."/>
            <person name="Peto M."/>
            <person name="Grant D."/>
            <person name="Shu S."/>
            <person name="Goodstein D."/>
            <person name="Barry K."/>
            <person name="Futrell-Griggs M."/>
            <person name="Abernathy B."/>
            <person name="Du J."/>
            <person name="Tian Z."/>
            <person name="Zhu L."/>
            <person name="Gill N."/>
            <person name="Joshi T."/>
            <person name="Libault M."/>
            <person name="Sethuraman A."/>
            <person name="Zhang X.-C."/>
            <person name="Shinozaki K."/>
            <person name="Nguyen H.T."/>
            <person name="Wing R.A."/>
            <person name="Cregan P."/>
            <person name="Specht J."/>
            <person name="Grimwood J."/>
            <person name="Rokhsar D."/>
            <person name="Stacey G."/>
            <person name="Shoemaker R.C."/>
            <person name="Jackson S.A."/>
        </authorList>
    </citation>
    <scope>NUCLEOTIDE SEQUENCE [LARGE SCALE GENOMIC DNA]</scope>
    <source>
        <strain evidence="2">cv. Williams 82</strain>
        <tissue evidence="1">Callus</tissue>
    </source>
</reference>
<reference evidence="1" key="3">
    <citation type="submission" date="2018-07" db="EMBL/GenBank/DDBJ databases">
        <title>WGS assembly of Glycine max.</title>
        <authorList>
            <person name="Schmutz J."/>
            <person name="Cannon S."/>
            <person name="Schlueter J."/>
            <person name="Ma J."/>
            <person name="Mitros T."/>
            <person name="Nelson W."/>
            <person name="Hyten D."/>
            <person name="Song Q."/>
            <person name="Thelen J."/>
            <person name="Cheng J."/>
            <person name="Xu D."/>
            <person name="Hellsten U."/>
            <person name="May G."/>
            <person name="Yu Y."/>
            <person name="Sakurai T."/>
            <person name="Umezawa T."/>
            <person name="Bhattacharyya M."/>
            <person name="Sandhu D."/>
            <person name="Valliyodan B."/>
            <person name="Lindquist E."/>
            <person name="Peto M."/>
            <person name="Grant D."/>
            <person name="Shu S."/>
            <person name="Goodstein D."/>
            <person name="Barry K."/>
            <person name="Futrell-Griggs M."/>
            <person name="Abernathy B."/>
            <person name="Du J."/>
            <person name="Tian Z."/>
            <person name="Zhu L."/>
            <person name="Gill N."/>
            <person name="Joshi T."/>
            <person name="Libault M."/>
            <person name="Sethuraman A."/>
            <person name="Zhang X."/>
            <person name="Shinozaki K."/>
            <person name="Nguyen H."/>
            <person name="Wing R."/>
            <person name="Cregan P."/>
            <person name="Specht J."/>
            <person name="Grimwood J."/>
            <person name="Rokhsar D."/>
            <person name="Stacey G."/>
            <person name="Shoemaker R."/>
            <person name="Jackson S."/>
        </authorList>
    </citation>
    <scope>NUCLEOTIDE SEQUENCE</scope>
    <source>
        <tissue evidence="1">Callus</tissue>
    </source>
</reference>
<evidence type="ECO:0000313" key="1">
    <source>
        <dbReference type="EMBL" id="KRH47642.1"/>
    </source>
</evidence>
<keyword evidence="3" id="KW-1185">Reference proteome</keyword>
<protein>
    <submittedName>
        <fullName evidence="1 2">Uncharacterized protein</fullName>
    </submittedName>
</protein>
<dbReference type="EMBL" id="CM000840">
    <property type="protein sequence ID" value="KRH47642.1"/>
    <property type="molecule type" value="Genomic_DNA"/>
</dbReference>
<name>A0A0R0IZS6_SOYBN</name>
<dbReference type="Proteomes" id="UP000008827">
    <property type="component" value="Chromosome 7"/>
</dbReference>
<reference evidence="2" key="2">
    <citation type="submission" date="2018-02" db="UniProtKB">
        <authorList>
            <consortium name="EnsemblPlants"/>
        </authorList>
    </citation>
    <scope>IDENTIFICATION</scope>
    <source>
        <strain evidence="2">Williams 82</strain>
    </source>
</reference>
<gene>
    <name evidence="1" type="ORF">GLYMA_07G041600</name>
</gene>
<organism evidence="1">
    <name type="scientific">Glycine max</name>
    <name type="common">Soybean</name>
    <name type="synonym">Glycine hispida</name>
    <dbReference type="NCBI Taxonomy" id="3847"/>
    <lineage>
        <taxon>Eukaryota</taxon>
        <taxon>Viridiplantae</taxon>
        <taxon>Streptophyta</taxon>
        <taxon>Embryophyta</taxon>
        <taxon>Tracheophyta</taxon>
        <taxon>Spermatophyta</taxon>
        <taxon>Magnoliopsida</taxon>
        <taxon>eudicotyledons</taxon>
        <taxon>Gunneridae</taxon>
        <taxon>Pentapetalae</taxon>
        <taxon>rosids</taxon>
        <taxon>fabids</taxon>
        <taxon>Fabales</taxon>
        <taxon>Fabaceae</taxon>
        <taxon>Papilionoideae</taxon>
        <taxon>50 kb inversion clade</taxon>
        <taxon>NPAAA clade</taxon>
        <taxon>indigoferoid/millettioid clade</taxon>
        <taxon>Phaseoleae</taxon>
        <taxon>Glycine</taxon>
        <taxon>Glycine subgen. Soja</taxon>
    </lineage>
</organism>
<accession>A0A0R0IZS6</accession>
<dbReference type="AlphaFoldDB" id="A0A0R0IZS6"/>
<evidence type="ECO:0000313" key="2">
    <source>
        <dbReference type="EnsemblPlants" id="KRH47642"/>
    </source>
</evidence>
<proteinExistence type="predicted"/>
<dbReference type="InParanoid" id="A0A0R0IZS6"/>
<dbReference type="Gramene" id="KRH47642">
    <property type="protein sequence ID" value="KRH47642"/>
    <property type="gene ID" value="GLYMA_07G041600"/>
</dbReference>
<sequence>MTYDPCALSLRLSLGEKWHYSNLGKNIENCPFPPFLLPFRLYVREMRCVSLPCYKH</sequence>
<evidence type="ECO:0000313" key="3">
    <source>
        <dbReference type="Proteomes" id="UP000008827"/>
    </source>
</evidence>
<dbReference type="EnsemblPlants" id="KRH47642">
    <property type="protein sequence ID" value="KRH47642"/>
    <property type="gene ID" value="GLYMA_07G041600"/>
</dbReference>